<protein>
    <submittedName>
        <fullName evidence="5">Mitotic centromere-associated kinesin (MCAK)</fullName>
    </submittedName>
</protein>
<evidence type="ECO:0000313" key="6">
    <source>
        <dbReference type="Proteomes" id="UP000192257"/>
    </source>
</evidence>
<keyword evidence="6" id="KW-1185">Reference proteome</keyword>
<accession>A0A1X0NJ40</accession>
<dbReference type="InterPro" id="IPR001752">
    <property type="entry name" value="Kinesin_motor_dom"/>
</dbReference>
<dbReference type="OrthoDB" id="246508at2759"/>
<dbReference type="SMART" id="SM00129">
    <property type="entry name" value="KISc"/>
    <property type="match status" value="1"/>
</dbReference>
<dbReference type="VEuPathDB" id="TriTrypDB:TM35_000411250"/>
<keyword evidence="1" id="KW-0505">Motor protein</keyword>
<feature type="region of interest" description="Disordered" evidence="3">
    <location>
        <begin position="420"/>
        <end position="439"/>
    </location>
</feature>
<feature type="coiled-coil region" evidence="2">
    <location>
        <begin position="806"/>
        <end position="840"/>
    </location>
</feature>
<dbReference type="GO" id="GO:0005524">
    <property type="term" value="F:ATP binding"/>
    <property type="evidence" value="ECO:0007669"/>
    <property type="project" value="UniProtKB-UniRule"/>
</dbReference>
<evidence type="ECO:0000256" key="1">
    <source>
        <dbReference type="PROSITE-ProRule" id="PRU00283"/>
    </source>
</evidence>
<name>A0A1X0NJ40_9TRYP</name>
<dbReference type="GO" id="GO:0003777">
    <property type="term" value="F:microtubule motor activity"/>
    <property type="evidence" value="ECO:0007669"/>
    <property type="project" value="InterPro"/>
</dbReference>
<dbReference type="GO" id="GO:0008017">
    <property type="term" value="F:microtubule binding"/>
    <property type="evidence" value="ECO:0007669"/>
    <property type="project" value="InterPro"/>
</dbReference>
<dbReference type="RefSeq" id="XP_028878821.1">
    <property type="nucleotide sequence ID" value="XM_029029833.1"/>
</dbReference>
<dbReference type="AlphaFoldDB" id="A0A1X0NJ40"/>
<keyword evidence="1" id="KW-0547">Nucleotide-binding</keyword>
<feature type="compositionally biased region" description="Polar residues" evidence="3">
    <location>
        <begin position="421"/>
        <end position="434"/>
    </location>
</feature>
<dbReference type="GO" id="GO:0007018">
    <property type="term" value="P:microtubule-based movement"/>
    <property type="evidence" value="ECO:0007669"/>
    <property type="project" value="InterPro"/>
</dbReference>
<dbReference type="InterPro" id="IPR027417">
    <property type="entry name" value="P-loop_NTPase"/>
</dbReference>
<dbReference type="GO" id="GO:0005874">
    <property type="term" value="C:microtubule"/>
    <property type="evidence" value="ECO:0007669"/>
    <property type="project" value="TreeGrafter"/>
</dbReference>
<feature type="region of interest" description="Disordered" evidence="3">
    <location>
        <begin position="118"/>
        <end position="188"/>
    </location>
</feature>
<feature type="region of interest" description="Disordered" evidence="3">
    <location>
        <begin position="453"/>
        <end position="494"/>
    </location>
</feature>
<dbReference type="EMBL" id="NBCO01000041">
    <property type="protein sequence ID" value="ORC84755.1"/>
    <property type="molecule type" value="Genomic_DNA"/>
</dbReference>
<dbReference type="InterPro" id="IPR027640">
    <property type="entry name" value="Kinesin-like_fam"/>
</dbReference>
<feature type="compositionally biased region" description="Low complexity" evidence="3">
    <location>
        <begin position="696"/>
        <end position="708"/>
    </location>
</feature>
<evidence type="ECO:0000256" key="2">
    <source>
        <dbReference type="SAM" id="Coils"/>
    </source>
</evidence>
<organism evidence="5 6">
    <name type="scientific">Trypanosoma theileri</name>
    <dbReference type="NCBI Taxonomy" id="67003"/>
    <lineage>
        <taxon>Eukaryota</taxon>
        <taxon>Discoba</taxon>
        <taxon>Euglenozoa</taxon>
        <taxon>Kinetoplastea</taxon>
        <taxon>Metakinetoplastina</taxon>
        <taxon>Trypanosomatida</taxon>
        <taxon>Trypanosomatidae</taxon>
        <taxon>Trypanosoma</taxon>
    </lineage>
</organism>
<comment type="similarity">
    <text evidence="1">Belongs to the TRAFAC class myosin-kinesin ATPase superfamily. Kinesin family.</text>
</comment>
<comment type="caution">
    <text evidence="5">The sequence shown here is derived from an EMBL/GenBank/DDBJ whole genome shotgun (WGS) entry which is preliminary data.</text>
</comment>
<dbReference type="PROSITE" id="PS50067">
    <property type="entry name" value="KINESIN_MOTOR_2"/>
    <property type="match status" value="1"/>
</dbReference>
<feature type="binding site" evidence="1">
    <location>
        <begin position="328"/>
        <end position="335"/>
    </location>
    <ligand>
        <name>ATP</name>
        <dbReference type="ChEBI" id="CHEBI:30616"/>
    </ligand>
</feature>
<dbReference type="PRINTS" id="PR00380">
    <property type="entry name" value="KINESINHEAVY"/>
</dbReference>
<feature type="compositionally biased region" description="Polar residues" evidence="3">
    <location>
        <begin position="118"/>
        <end position="143"/>
    </location>
</feature>
<dbReference type="Gene3D" id="3.40.850.10">
    <property type="entry name" value="Kinesin motor domain"/>
    <property type="match status" value="1"/>
</dbReference>
<dbReference type="Pfam" id="PF00225">
    <property type="entry name" value="Kinesin"/>
    <property type="match status" value="2"/>
</dbReference>
<dbReference type="STRING" id="67003.A0A1X0NJ40"/>
<feature type="region of interest" description="Disordered" evidence="3">
    <location>
        <begin position="661"/>
        <end position="708"/>
    </location>
</feature>
<dbReference type="GO" id="GO:0007019">
    <property type="term" value="P:microtubule depolymerization"/>
    <property type="evidence" value="ECO:0007669"/>
    <property type="project" value="TreeGrafter"/>
</dbReference>
<dbReference type="PANTHER" id="PTHR47971:SF16">
    <property type="entry name" value="KINESIN-LIKE PROTEIN"/>
    <property type="match status" value="1"/>
</dbReference>
<feature type="compositionally biased region" description="Basic and acidic residues" evidence="3">
    <location>
        <begin position="17"/>
        <end position="27"/>
    </location>
</feature>
<feature type="compositionally biased region" description="Polar residues" evidence="3">
    <location>
        <begin position="1"/>
        <end position="16"/>
    </location>
</feature>
<feature type="compositionally biased region" description="Basic residues" evidence="3">
    <location>
        <begin position="177"/>
        <end position="186"/>
    </location>
</feature>
<feature type="domain" description="Kinesin motor" evidence="4">
    <location>
        <begin position="242"/>
        <end position="610"/>
    </location>
</feature>
<feature type="compositionally biased region" description="Polar residues" evidence="3">
    <location>
        <begin position="37"/>
        <end position="48"/>
    </location>
</feature>
<evidence type="ECO:0000313" key="5">
    <source>
        <dbReference type="EMBL" id="ORC84755.1"/>
    </source>
</evidence>
<sequence length="854" mass="92854">MNESTPNGAHNVNSVEDTVHTHGDSNVRKMISSSSSPLAQQLLTTDVNSPRKGRNAQGGKSNEAPSLQLLTRNLDSLSREFEQLTARGRASSHSLAREEPQMPQIQLPRLRISSASHLRSTQTAALSSRPQFSPTSVRVQTAKTLFRKQRPLDESPVPFSAGASPSAGPVRSPLRTPKTRSARKVATKPPTTITTPAAVVAAAKPVEVGVEESAASVGCEDGRDTSPLRRHVCSPGRNRDGRIRVAVRKRPLLPGDVGVDCVKIAHPHVHVSVTKQRVDLSDYENVNDFTFDSAFDAGQTNADVFHEVCVDLLDVVLAGGSASCFAYGQTGSGKTHTMMGGNGESGLCAIAAAELFARVNSNTHVVCAALYEIYRNALFDLLNDRAPVVLRESYNRRMHVCGLTWHFVESAQALNELIRSGTEQRSTGSTSANEHSSRSHAVLAIRLCRRPKNNNNTTKISITGRSSSSPTRNSSSNGNAPEEKGEESDMPVSPSLDAAAAAVEAGGGGALNFVDLAGSERAADTAMHDRQTRHEGAEINKSLLALKECIRALDEKKRHVPFRGSKLTEILRDSFTGNSRTLMIANISGSSCDYEHTLNTLRYAFRVKGLSIESVVPSKARNAPRIFRPLPGDILHQQKLQQQQQQNNNNSMNNTMSITEVDAILRRPRPRSVAAKQRRAQSGPPGGNTRCRTPAGNTMIRKNNNNGINKKINFENGISNKNNNSSISNLNGGPSNTIVYEKVEENFQKTKSSCLIGSPSNASIISSTSSSGFLRVASSEKKLRPRKEPIIDVNESEIDRLKDEMHANLTLALRKQNELIKKLSQENAALRVSVKILKQRVKECPNCGWKLEQQ</sequence>
<feature type="compositionally biased region" description="Low complexity" evidence="3">
    <location>
        <begin position="453"/>
        <end position="478"/>
    </location>
</feature>
<proteinExistence type="inferred from homology"/>
<dbReference type="GeneID" id="39989613"/>
<feature type="compositionally biased region" description="Polar residues" evidence="3">
    <location>
        <begin position="58"/>
        <end position="67"/>
    </location>
</feature>
<reference evidence="5 6" key="1">
    <citation type="submission" date="2017-03" db="EMBL/GenBank/DDBJ databases">
        <title>An alternative strategy for trypanosome survival in the mammalian bloodstream revealed through genome and transcriptome analysis of the ubiquitous bovine parasite Trypanosoma (Megatrypanum) theileri.</title>
        <authorList>
            <person name="Kelly S."/>
            <person name="Ivens A."/>
            <person name="Mott A."/>
            <person name="O'Neill E."/>
            <person name="Emms D."/>
            <person name="Macleod O."/>
            <person name="Voorheis P."/>
            <person name="Matthews J."/>
            <person name="Matthews K."/>
            <person name="Carrington M."/>
        </authorList>
    </citation>
    <scope>NUCLEOTIDE SEQUENCE [LARGE SCALE GENOMIC DNA]</scope>
    <source>
        <strain evidence="5">Edinburgh</strain>
    </source>
</reference>
<keyword evidence="1" id="KW-0067">ATP-binding</keyword>
<feature type="region of interest" description="Disordered" evidence="3">
    <location>
        <begin position="1"/>
        <end position="67"/>
    </location>
</feature>
<evidence type="ECO:0000259" key="4">
    <source>
        <dbReference type="PROSITE" id="PS50067"/>
    </source>
</evidence>
<dbReference type="InterPro" id="IPR036961">
    <property type="entry name" value="Kinesin_motor_dom_sf"/>
</dbReference>
<evidence type="ECO:0000256" key="3">
    <source>
        <dbReference type="SAM" id="MobiDB-lite"/>
    </source>
</evidence>
<dbReference type="SUPFAM" id="SSF52540">
    <property type="entry name" value="P-loop containing nucleoside triphosphate hydrolases"/>
    <property type="match status" value="1"/>
</dbReference>
<dbReference type="Proteomes" id="UP000192257">
    <property type="component" value="Unassembled WGS sequence"/>
</dbReference>
<dbReference type="PANTHER" id="PTHR47971">
    <property type="entry name" value="KINESIN-RELATED PROTEIN 6"/>
    <property type="match status" value="1"/>
</dbReference>
<gene>
    <name evidence="5" type="ORF">TM35_000411250</name>
</gene>
<keyword evidence="2" id="KW-0175">Coiled coil</keyword>